<feature type="compositionally biased region" description="Basic and acidic residues" evidence="6">
    <location>
        <begin position="203"/>
        <end position="215"/>
    </location>
</feature>
<dbReference type="Gene3D" id="1.10.555.10">
    <property type="entry name" value="Rho GTPase activation protein"/>
    <property type="match status" value="1"/>
</dbReference>
<accession>A0A9W8WS28</accession>
<protein>
    <submittedName>
        <fullName evidence="10">Rho-type gtpase-activating protein</fullName>
    </submittedName>
</protein>
<feature type="compositionally biased region" description="Polar residues" evidence="6">
    <location>
        <begin position="373"/>
        <end position="395"/>
    </location>
</feature>
<evidence type="ECO:0000256" key="5">
    <source>
        <dbReference type="SAM" id="Coils"/>
    </source>
</evidence>
<evidence type="ECO:0000256" key="7">
    <source>
        <dbReference type="SAM" id="Phobius"/>
    </source>
</evidence>
<keyword evidence="7" id="KW-1133">Transmembrane helix</keyword>
<keyword evidence="5" id="KW-0175">Coiled coil</keyword>
<evidence type="ECO:0000256" key="6">
    <source>
        <dbReference type="SAM" id="MobiDB-lite"/>
    </source>
</evidence>
<keyword evidence="1" id="KW-0343">GTPase activation</keyword>
<feature type="compositionally biased region" description="Basic and acidic residues" evidence="6">
    <location>
        <begin position="470"/>
        <end position="479"/>
    </location>
</feature>
<feature type="compositionally biased region" description="Polar residues" evidence="6">
    <location>
        <begin position="654"/>
        <end position="668"/>
    </location>
</feature>
<dbReference type="InterPro" id="IPR008936">
    <property type="entry name" value="Rho_GTPase_activation_prot"/>
</dbReference>
<dbReference type="SMART" id="SM00324">
    <property type="entry name" value="RhoGAP"/>
    <property type="match status" value="1"/>
</dbReference>
<dbReference type="PANTHER" id="PTHR23176:SF128">
    <property type="entry name" value="RHO GTPASE-ACTIVATING PROTEIN RGD1"/>
    <property type="match status" value="1"/>
</dbReference>
<reference evidence="10" key="1">
    <citation type="submission" date="2022-10" db="EMBL/GenBank/DDBJ databases">
        <title>Tapping the CABI collections for fungal endophytes: first genome assemblies for Collariella, Neodidymelliopsis, Ascochyta clinopodiicola, Didymella pomorum, Didymosphaeria variabile, Neocosmospora piperis and Neocucurbitaria cava.</title>
        <authorList>
            <person name="Hill R."/>
        </authorList>
    </citation>
    <scope>NUCLEOTIDE SEQUENCE</scope>
    <source>
        <strain evidence="10">IMI 360193</strain>
    </source>
</reference>
<dbReference type="InterPro" id="IPR000198">
    <property type="entry name" value="RhoGAP_dom"/>
</dbReference>
<dbReference type="PROSITE" id="PS50023">
    <property type="entry name" value="LIM_DOMAIN_2"/>
    <property type="match status" value="1"/>
</dbReference>
<feature type="transmembrane region" description="Helical" evidence="7">
    <location>
        <begin position="1321"/>
        <end position="1339"/>
    </location>
</feature>
<dbReference type="CDD" id="cd09394">
    <property type="entry name" value="LIM1_Rga"/>
    <property type="match status" value="1"/>
</dbReference>
<feature type="compositionally biased region" description="Polar residues" evidence="6">
    <location>
        <begin position="444"/>
        <end position="469"/>
    </location>
</feature>
<evidence type="ECO:0000256" key="3">
    <source>
        <dbReference type="ARBA" id="ARBA00022833"/>
    </source>
</evidence>
<dbReference type="FunFam" id="1.10.555.10:FF:000043">
    <property type="entry name" value="Rho GTPase activator Rga"/>
    <property type="match status" value="1"/>
</dbReference>
<dbReference type="GO" id="GO:0005096">
    <property type="term" value="F:GTPase activator activity"/>
    <property type="evidence" value="ECO:0007669"/>
    <property type="project" value="UniProtKB-KW"/>
</dbReference>
<dbReference type="InterPro" id="IPR050729">
    <property type="entry name" value="Rho-GAP"/>
</dbReference>
<keyword evidence="4" id="KW-0440">LIM domain</keyword>
<dbReference type="GO" id="GO:0046872">
    <property type="term" value="F:metal ion binding"/>
    <property type="evidence" value="ECO:0007669"/>
    <property type="project" value="UniProtKB-KW"/>
</dbReference>
<evidence type="ECO:0000256" key="4">
    <source>
        <dbReference type="PROSITE-ProRule" id="PRU00125"/>
    </source>
</evidence>
<feature type="region of interest" description="Disordered" evidence="6">
    <location>
        <begin position="260"/>
        <end position="597"/>
    </location>
</feature>
<dbReference type="PROSITE" id="PS50238">
    <property type="entry name" value="RHOGAP"/>
    <property type="match status" value="1"/>
</dbReference>
<dbReference type="PANTHER" id="PTHR23176">
    <property type="entry name" value="RHO/RAC/CDC GTPASE-ACTIVATING PROTEIN"/>
    <property type="match status" value="1"/>
</dbReference>
<dbReference type="PROSITE" id="PS00478">
    <property type="entry name" value="LIM_DOMAIN_1"/>
    <property type="match status" value="1"/>
</dbReference>
<dbReference type="Pfam" id="PF00620">
    <property type="entry name" value="RhoGAP"/>
    <property type="match status" value="1"/>
</dbReference>
<gene>
    <name evidence="10" type="primary">RGA2</name>
    <name evidence="10" type="ORF">N0V87_008947</name>
</gene>
<keyword evidence="3 4" id="KW-0862">Zinc</keyword>
<dbReference type="GO" id="GO:0005938">
    <property type="term" value="C:cell cortex"/>
    <property type="evidence" value="ECO:0007669"/>
    <property type="project" value="UniProtKB-ARBA"/>
</dbReference>
<keyword evidence="7" id="KW-0812">Transmembrane</keyword>
<proteinExistence type="predicted"/>
<evidence type="ECO:0000313" key="10">
    <source>
        <dbReference type="EMBL" id="KAJ4331718.1"/>
    </source>
</evidence>
<dbReference type="CDD" id="cd09395">
    <property type="entry name" value="LIM2_Rga"/>
    <property type="match status" value="1"/>
</dbReference>
<evidence type="ECO:0000256" key="2">
    <source>
        <dbReference type="ARBA" id="ARBA00022723"/>
    </source>
</evidence>
<evidence type="ECO:0000259" key="9">
    <source>
        <dbReference type="PROSITE" id="PS50238"/>
    </source>
</evidence>
<dbReference type="CDD" id="cd00159">
    <property type="entry name" value="RhoGAP"/>
    <property type="match status" value="1"/>
</dbReference>
<feature type="domain" description="LIM zinc-binding" evidence="8">
    <location>
        <begin position="23"/>
        <end position="85"/>
    </location>
</feature>
<comment type="caution">
    <text evidence="10">The sequence shown here is derived from an EMBL/GenBank/DDBJ whole genome shotgun (WGS) entry which is preliminary data.</text>
</comment>
<feature type="compositionally biased region" description="Low complexity" evidence="6">
    <location>
        <begin position="418"/>
        <end position="429"/>
    </location>
</feature>
<evidence type="ECO:0000313" key="11">
    <source>
        <dbReference type="Proteomes" id="UP001140562"/>
    </source>
</evidence>
<name>A0A9W8WS28_9PLEO</name>
<feature type="domain" description="Rho-GAP" evidence="9">
    <location>
        <begin position="1016"/>
        <end position="1203"/>
    </location>
</feature>
<feature type="region of interest" description="Disordered" evidence="6">
    <location>
        <begin position="1215"/>
        <end position="1250"/>
    </location>
</feature>
<dbReference type="OrthoDB" id="79452at2759"/>
<dbReference type="SUPFAM" id="SSF48350">
    <property type="entry name" value="GTPase activation domain, GAP"/>
    <property type="match status" value="1"/>
</dbReference>
<dbReference type="InterPro" id="IPR001781">
    <property type="entry name" value="Znf_LIM"/>
</dbReference>
<evidence type="ECO:0000259" key="8">
    <source>
        <dbReference type="PROSITE" id="PS50023"/>
    </source>
</evidence>
<feature type="region of interest" description="Disordered" evidence="6">
    <location>
        <begin position="632"/>
        <end position="678"/>
    </location>
</feature>
<dbReference type="EMBL" id="JAPEUV010000140">
    <property type="protein sequence ID" value="KAJ4331718.1"/>
    <property type="molecule type" value="Genomic_DNA"/>
</dbReference>
<organism evidence="10 11">
    <name type="scientific">Didymella glomerata</name>
    <dbReference type="NCBI Taxonomy" id="749621"/>
    <lineage>
        <taxon>Eukaryota</taxon>
        <taxon>Fungi</taxon>
        <taxon>Dikarya</taxon>
        <taxon>Ascomycota</taxon>
        <taxon>Pezizomycotina</taxon>
        <taxon>Dothideomycetes</taxon>
        <taxon>Pleosporomycetidae</taxon>
        <taxon>Pleosporales</taxon>
        <taxon>Pleosporineae</taxon>
        <taxon>Didymellaceae</taxon>
        <taxon>Didymella</taxon>
    </lineage>
</organism>
<feature type="compositionally biased region" description="Basic and acidic residues" evidence="6">
    <location>
        <begin position="402"/>
        <end position="417"/>
    </location>
</feature>
<dbReference type="Pfam" id="PF00412">
    <property type="entry name" value="LIM"/>
    <property type="match status" value="1"/>
</dbReference>
<feature type="compositionally biased region" description="Polar residues" evidence="6">
    <location>
        <begin position="1231"/>
        <end position="1250"/>
    </location>
</feature>
<sequence>MDSPGGYPESLLDQDGDQDDVVYPCKGCGEILEEGKAFELAGNRWHIDCFRCNTCGTLLDSDANLLLLGDGSLICNNCTYSCNHCGNKIEDLAILTGDQAFCANCFRCRNCKRKIENLRYARTSQGIFCMSCHESLMARRRKKSKKPPAPAAPKVDKSLPALPPQFDEQQQQRSGFTPDVETPSDVFSEPTTADASPRPPQPRRGDSSSNFRRDASPATSDPTRRGSPSPCTLNMRYHEADHCYYVDNILLPATTYNKEHKHSESDAGDDGILLPFALDPNPAPGPSPLSRASRQFPDRTMGSSSTAGDGKSGRDYFNRPTADPRDKLKENNSRSGSAERPAAGSPHIAFQEKGRQPSDHIVSTLRKQRDTSSESPSLNERSRSQHASPAPTSATDAFKLQEVPKNKKADARRKSSDSSDSPAPHGSHGAEMSSRLSRPMIEPTFTSSPPIGTQESPETASGSSFSSNQRVERPARGDSLRPSGSTHPADRSGPSPTTPTLEHPKRTSSTHGAPAHVSAGLGISSPLESSRGFSDVPVPPARSAERRPRPTEDTFTSPRAPPQPPSAHKTNESISSLPSETSRDAYGPSGVLPRYSAQGDFSMDEDFARLLGNQDKDEKEGGVFRRVSNAVHKHGRSLSERGSVTSRGGHKKWSTNGSIDISSPTIASPDSKEESVNLRNELRRAQQRIAELEAEKNGLQESMHSAADIRQANTVLREKRNTMAVLDTQREMVIRELEIMTEHLKHAKESNGSMDINQLKSEILKEFANSLHKLKDQLGGQIEDLISRRAELTDEISNLIQMKDKGFQEYESLSAQNTKLSAMNRELVESIQKGMNNKKGAPQFDAAANGLGIYNTQHKGGKSELSLDAHSLPHEPSFPHIHDGDSEATLAQPQVVNIRKTGKPTKFSKFKKGGQAFTTNVTKGFKGAFGSEQKQEEYKDIKVIGTPYGSVHQQPDIASMSSSLKSREEQSAKGWFGGSGAKGGAPRPTNDRLKPMQANNSSTNLAVDASTVLFGSDLSARCEFEKGMIPGVVTRCISEVELRGMDVEGVYRKSGGSSQVNQVRSGFEAKADYDISDPDLDIHSITSALKNYFRRLPVPLITFDVYDQFLEAGQLEDPAAQAKALSEAIKEIPKAHRDTLQFLVFHLSRVIEHQDENLMTPLNLAVVFAPTIMRPMDIQRELSDVQQQRVAVQALLENYKNVFGDDRAPALPQVEHTEDSVSSLVDVDSPHISSVPSDYESQSVKTDTQAARQEREEEIKDAAKEIRDSAAAKKEKAKDKAKKNADNPVVLSNAVGLAVVAAALSIGAYRKYSRGELTGKVVAAWAGVVGLFGVGDYYVSQYFFKRYPPKN</sequence>
<keyword evidence="7" id="KW-0472">Membrane</keyword>
<feature type="compositionally biased region" description="Basic and acidic residues" evidence="6">
    <location>
        <begin position="311"/>
        <end position="332"/>
    </location>
</feature>
<keyword evidence="11" id="KW-1185">Reference proteome</keyword>
<feature type="compositionally biased region" description="Basic and acidic residues" evidence="6">
    <location>
        <begin position="543"/>
        <end position="552"/>
    </location>
</feature>
<feature type="coiled-coil region" evidence="5">
    <location>
        <begin position="775"/>
        <end position="802"/>
    </location>
</feature>
<dbReference type="GO" id="GO:0007165">
    <property type="term" value="P:signal transduction"/>
    <property type="evidence" value="ECO:0007669"/>
    <property type="project" value="InterPro"/>
</dbReference>
<evidence type="ECO:0000256" key="1">
    <source>
        <dbReference type="ARBA" id="ARBA00022468"/>
    </source>
</evidence>
<feature type="region of interest" description="Disordered" evidence="6">
    <location>
        <begin position="140"/>
        <end position="233"/>
    </location>
</feature>
<dbReference type="SMART" id="SM00132">
    <property type="entry name" value="LIM"/>
    <property type="match status" value="2"/>
</dbReference>
<dbReference type="Proteomes" id="UP001140562">
    <property type="component" value="Unassembled WGS sequence"/>
</dbReference>
<keyword evidence="2 4" id="KW-0479">Metal-binding</keyword>
<feature type="transmembrane region" description="Helical" evidence="7">
    <location>
        <begin position="1290"/>
        <end position="1309"/>
    </location>
</feature>
<dbReference type="Gene3D" id="2.10.110.10">
    <property type="entry name" value="Cysteine Rich Protein"/>
    <property type="match status" value="2"/>
</dbReference>
<dbReference type="FunFam" id="2.10.110.10:FF:000044">
    <property type="entry name" value="Rho GTPase activator Rga"/>
    <property type="match status" value="1"/>
</dbReference>